<evidence type="ECO:0000256" key="1">
    <source>
        <dbReference type="SAM" id="MobiDB-lite"/>
    </source>
</evidence>
<evidence type="ECO:0000313" key="2">
    <source>
        <dbReference type="EMBL" id="OGE40586.1"/>
    </source>
</evidence>
<feature type="compositionally biased region" description="Polar residues" evidence="1">
    <location>
        <begin position="85"/>
        <end position="94"/>
    </location>
</feature>
<feature type="region of interest" description="Disordered" evidence="1">
    <location>
        <begin position="75"/>
        <end position="94"/>
    </location>
</feature>
<sequence length="94" mass="10812">MRSPEAGFRTVEVSDDKSSGWLVAPNGAVLSWASESDGRRYFHRPTGESRNLRPNELRALDRFVAIAYEKCKGDRLTQEDRSDGRYSSYSPRWR</sequence>
<dbReference type="Proteomes" id="UP000177328">
    <property type="component" value="Unassembled WGS sequence"/>
</dbReference>
<dbReference type="AlphaFoldDB" id="A0A1F5KI28"/>
<evidence type="ECO:0000313" key="3">
    <source>
        <dbReference type="Proteomes" id="UP000177328"/>
    </source>
</evidence>
<gene>
    <name evidence="2" type="ORF">A3D25_00515</name>
</gene>
<protein>
    <submittedName>
        <fullName evidence="2">Uncharacterized protein</fullName>
    </submittedName>
</protein>
<dbReference type="EMBL" id="MFDD01000008">
    <property type="protein sequence ID" value="OGE40586.1"/>
    <property type="molecule type" value="Genomic_DNA"/>
</dbReference>
<accession>A0A1F5KI28</accession>
<name>A0A1F5KI28_9BACT</name>
<feature type="compositionally biased region" description="Basic and acidic residues" evidence="1">
    <location>
        <begin position="75"/>
        <end position="84"/>
    </location>
</feature>
<reference evidence="2 3" key="1">
    <citation type="journal article" date="2016" name="Nat. Commun.">
        <title>Thousands of microbial genomes shed light on interconnected biogeochemical processes in an aquifer system.</title>
        <authorList>
            <person name="Anantharaman K."/>
            <person name="Brown C.T."/>
            <person name="Hug L.A."/>
            <person name="Sharon I."/>
            <person name="Castelle C.J."/>
            <person name="Probst A.J."/>
            <person name="Thomas B.C."/>
            <person name="Singh A."/>
            <person name="Wilkins M.J."/>
            <person name="Karaoz U."/>
            <person name="Brodie E.L."/>
            <person name="Williams K.H."/>
            <person name="Hubbard S.S."/>
            <person name="Banfield J.F."/>
        </authorList>
    </citation>
    <scope>NUCLEOTIDE SEQUENCE [LARGE SCALE GENOMIC DNA]</scope>
</reference>
<proteinExistence type="predicted"/>
<comment type="caution">
    <text evidence="2">The sequence shown here is derived from an EMBL/GenBank/DDBJ whole genome shotgun (WGS) entry which is preliminary data.</text>
</comment>
<organism evidence="2 3">
    <name type="scientific">Candidatus Daviesbacteria bacterium RIFCSPHIGHO2_02_FULL_43_12</name>
    <dbReference type="NCBI Taxonomy" id="1797776"/>
    <lineage>
        <taxon>Bacteria</taxon>
        <taxon>Candidatus Daviesiibacteriota</taxon>
    </lineage>
</organism>